<protein>
    <recommendedName>
        <fullName evidence="4">Fe2OG dioxygenase domain-containing protein</fullName>
    </recommendedName>
</protein>
<evidence type="ECO:0000313" key="6">
    <source>
        <dbReference type="Proteomes" id="UP000077202"/>
    </source>
</evidence>
<keyword evidence="2 3" id="KW-0408">Iron</keyword>
<name>A0A176WTW7_MARPO</name>
<keyword evidence="3" id="KW-0560">Oxidoreductase</keyword>
<dbReference type="InterPro" id="IPR026992">
    <property type="entry name" value="DIOX_N"/>
</dbReference>
<evidence type="ECO:0000313" key="5">
    <source>
        <dbReference type="EMBL" id="OAE35722.1"/>
    </source>
</evidence>
<organism evidence="5 6">
    <name type="scientific">Marchantia polymorpha subsp. ruderalis</name>
    <dbReference type="NCBI Taxonomy" id="1480154"/>
    <lineage>
        <taxon>Eukaryota</taxon>
        <taxon>Viridiplantae</taxon>
        <taxon>Streptophyta</taxon>
        <taxon>Embryophyta</taxon>
        <taxon>Marchantiophyta</taxon>
        <taxon>Marchantiopsida</taxon>
        <taxon>Marchantiidae</taxon>
        <taxon>Marchantiales</taxon>
        <taxon>Marchantiaceae</taxon>
        <taxon>Marchantia</taxon>
    </lineage>
</organism>
<dbReference type="InterPro" id="IPR044861">
    <property type="entry name" value="IPNS-like_FE2OG_OXY"/>
</dbReference>
<dbReference type="PANTHER" id="PTHR47990">
    <property type="entry name" value="2-OXOGLUTARATE (2OG) AND FE(II)-DEPENDENT OXYGENASE SUPERFAMILY PROTEIN-RELATED"/>
    <property type="match status" value="1"/>
</dbReference>
<dbReference type="AlphaFoldDB" id="A0A176WTW7"/>
<dbReference type="SUPFAM" id="SSF51197">
    <property type="entry name" value="Clavaminate synthase-like"/>
    <property type="match status" value="1"/>
</dbReference>
<dbReference type="InterPro" id="IPR050231">
    <property type="entry name" value="Iron_ascorbate_oxido_reductase"/>
</dbReference>
<proteinExistence type="inferred from homology"/>
<evidence type="ECO:0000256" key="1">
    <source>
        <dbReference type="ARBA" id="ARBA00022723"/>
    </source>
</evidence>
<dbReference type="Proteomes" id="UP000077202">
    <property type="component" value="Unassembled WGS sequence"/>
</dbReference>
<gene>
    <name evidence="5" type="ORF">AXG93_1154s1780</name>
</gene>
<dbReference type="PRINTS" id="PR00682">
    <property type="entry name" value="IPNSYNTHASE"/>
</dbReference>
<dbReference type="Gene3D" id="2.60.120.330">
    <property type="entry name" value="B-lactam Antibiotic, Isopenicillin N Synthase, Chain"/>
    <property type="match status" value="1"/>
</dbReference>
<dbReference type="Pfam" id="PF03171">
    <property type="entry name" value="2OG-FeII_Oxy"/>
    <property type="match status" value="1"/>
</dbReference>
<feature type="domain" description="Fe2OG dioxygenase" evidence="4">
    <location>
        <begin position="276"/>
        <end position="376"/>
    </location>
</feature>
<comment type="caution">
    <text evidence="5">The sequence shown here is derived from an EMBL/GenBank/DDBJ whole genome shotgun (WGS) entry which is preliminary data.</text>
</comment>
<sequence>MAPPDVEFSAPLRLPSVIMSVKNVDTEKILSEQNAGARGNALGDALATLAPAVAAAAEAEPQGALANAVEVSRMLRDGKLAEVPTAFKFPEQMRATIAHDDFCDDKDIPVIDLTPVWAEDGAGMEKLVDDIARACETSGFFHVVGHQVPDRCVKQMQAHGRTLFELPLDRKLQGSFAAGSTAQRRGYSCTPKTVTPSPALIWQEGFTVLGGKTGQVDVESYAEKIWPDDVEQSKDFSQVYQEYAAHSMRLSLVLKDLLIKSLKVDPAHFEQYFESPVQVVHLTYYPPSPSPLEVMGLNPHYDMGFLTLIAQDDVPGLQLLGKDGNWFSVRPVPGAFCFNVADSLEALSNGRFRSNLHRVLVNKERPRLSISTFLAPDFNKSVDPAPELVDDEHPRVYRPFTFGEYMSTIRGAHLDHITNCGHLLDLVRIDASTK</sequence>
<keyword evidence="6" id="KW-1185">Reference proteome</keyword>
<dbReference type="GO" id="GO:0046872">
    <property type="term" value="F:metal ion binding"/>
    <property type="evidence" value="ECO:0007669"/>
    <property type="project" value="UniProtKB-KW"/>
</dbReference>
<evidence type="ECO:0000256" key="3">
    <source>
        <dbReference type="RuleBase" id="RU003682"/>
    </source>
</evidence>
<dbReference type="EMBL" id="LVLJ01000095">
    <property type="protein sequence ID" value="OAE35722.1"/>
    <property type="molecule type" value="Genomic_DNA"/>
</dbReference>
<dbReference type="GO" id="GO:0016491">
    <property type="term" value="F:oxidoreductase activity"/>
    <property type="evidence" value="ECO:0007669"/>
    <property type="project" value="UniProtKB-KW"/>
</dbReference>
<dbReference type="Pfam" id="PF14226">
    <property type="entry name" value="DIOX_N"/>
    <property type="match status" value="1"/>
</dbReference>
<dbReference type="InterPro" id="IPR027443">
    <property type="entry name" value="IPNS-like_sf"/>
</dbReference>
<reference evidence="5" key="1">
    <citation type="submission" date="2016-03" db="EMBL/GenBank/DDBJ databases">
        <title>Mechanisms controlling the formation of the plant cell surface in tip-growing cells are functionally conserved among land plants.</title>
        <authorList>
            <person name="Honkanen S."/>
            <person name="Jones V.A."/>
            <person name="Morieri G."/>
            <person name="Champion C."/>
            <person name="Hetherington A.J."/>
            <person name="Kelly S."/>
            <person name="Saint-Marcoux D."/>
            <person name="Proust H."/>
            <person name="Prescott H."/>
            <person name="Dolan L."/>
        </authorList>
    </citation>
    <scope>NUCLEOTIDE SEQUENCE [LARGE SCALE GENOMIC DNA]</scope>
    <source>
        <tissue evidence="5">Whole gametophyte</tissue>
    </source>
</reference>
<accession>A0A176WTW7</accession>
<evidence type="ECO:0000256" key="2">
    <source>
        <dbReference type="ARBA" id="ARBA00023004"/>
    </source>
</evidence>
<keyword evidence="1 3" id="KW-0479">Metal-binding</keyword>
<evidence type="ECO:0000259" key="4">
    <source>
        <dbReference type="PROSITE" id="PS51471"/>
    </source>
</evidence>
<dbReference type="InterPro" id="IPR005123">
    <property type="entry name" value="Oxoglu/Fe-dep_dioxygenase_dom"/>
</dbReference>
<comment type="similarity">
    <text evidence="3">Belongs to the iron/ascorbate-dependent oxidoreductase family.</text>
</comment>
<dbReference type="PROSITE" id="PS51471">
    <property type="entry name" value="FE2OG_OXY"/>
    <property type="match status" value="1"/>
</dbReference>